<dbReference type="Proteomes" id="UP000812287">
    <property type="component" value="Unassembled WGS sequence"/>
</dbReference>
<evidence type="ECO:0000313" key="3">
    <source>
        <dbReference type="Proteomes" id="UP000812287"/>
    </source>
</evidence>
<organism evidence="2 3">
    <name type="scientific">Guyanagaster necrorhizus</name>
    <dbReference type="NCBI Taxonomy" id="856835"/>
    <lineage>
        <taxon>Eukaryota</taxon>
        <taxon>Fungi</taxon>
        <taxon>Dikarya</taxon>
        <taxon>Basidiomycota</taxon>
        <taxon>Agaricomycotina</taxon>
        <taxon>Agaricomycetes</taxon>
        <taxon>Agaricomycetidae</taxon>
        <taxon>Agaricales</taxon>
        <taxon>Marasmiineae</taxon>
        <taxon>Physalacriaceae</taxon>
        <taxon>Guyanagaster</taxon>
    </lineage>
</organism>
<comment type="caution">
    <text evidence="2">The sequence shown here is derived from an EMBL/GenBank/DDBJ whole genome shotgun (WGS) entry which is preliminary data.</text>
</comment>
<dbReference type="AlphaFoldDB" id="A0A9P8ALZ4"/>
<evidence type="ECO:0000313" key="2">
    <source>
        <dbReference type="EMBL" id="KAG7440330.1"/>
    </source>
</evidence>
<protein>
    <submittedName>
        <fullName evidence="2">Uncharacterized protein</fullName>
    </submittedName>
</protein>
<reference evidence="2" key="1">
    <citation type="submission" date="2020-11" db="EMBL/GenBank/DDBJ databases">
        <title>Adaptations for nitrogen fixation in a non-lichenized fungal sporocarp promotes dispersal by wood-feeding termites.</title>
        <authorList>
            <consortium name="DOE Joint Genome Institute"/>
            <person name="Koch R.A."/>
            <person name="Yoon G."/>
            <person name="Arayal U."/>
            <person name="Lail K."/>
            <person name="Amirebrahimi M."/>
            <person name="Labutti K."/>
            <person name="Lipzen A."/>
            <person name="Riley R."/>
            <person name="Barry K."/>
            <person name="Henrissat B."/>
            <person name="Grigoriev I.V."/>
            <person name="Herr J.R."/>
            <person name="Aime M.C."/>
        </authorList>
    </citation>
    <scope>NUCLEOTIDE SEQUENCE</scope>
    <source>
        <strain evidence="2">MCA 3950</strain>
    </source>
</reference>
<dbReference type="RefSeq" id="XP_043033830.1">
    <property type="nucleotide sequence ID" value="XM_043177979.1"/>
</dbReference>
<keyword evidence="3" id="KW-1185">Reference proteome</keyword>
<name>A0A9P8ALZ4_9AGAR</name>
<feature type="chain" id="PRO_5040131774" evidence="1">
    <location>
        <begin position="20"/>
        <end position="179"/>
    </location>
</feature>
<sequence length="179" mass="20250">MDSATSFLTLAWIHSLVVIDVPAPQKYLINGVLSDWPPLQSSDSTRSPFGSSDPQNFLSQRPTFSNLYSPPYVSFLARSSRVHRVLDPDQFDLRRFITSKSIFTTNTLLYARSIYEVYSMIYFGLDSPSISLNLRLEGKYYPNMDYTAVLVGPHPRSQTSEGVLSLRNAFYATRFLGLS</sequence>
<evidence type="ECO:0000256" key="1">
    <source>
        <dbReference type="SAM" id="SignalP"/>
    </source>
</evidence>
<dbReference type="GeneID" id="66100266"/>
<feature type="signal peptide" evidence="1">
    <location>
        <begin position="1"/>
        <end position="19"/>
    </location>
</feature>
<dbReference type="EMBL" id="MU250573">
    <property type="protein sequence ID" value="KAG7440330.1"/>
    <property type="molecule type" value="Genomic_DNA"/>
</dbReference>
<accession>A0A9P8ALZ4</accession>
<keyword evidence="1" id="KW-0732">Signal</keyword>
<proteinExistence type="predicted"/>
<gene>
    <name evidence="2" type="ORF">BT62DRAFT_1012833</name>
</gene>